<reference evidence="8 9" key="1">
    <citation type="submission" date="2023-03" db="EMBL/GenBank/DDBJ databases">
        <title>Draft genome sequence of Streptomyces sp. RB6PN23 isolated from peat swamp forest in Thailand.</title>
        <authorList>
            <person name="Klaysubun C."/>
            <person name="Duangmal K."/>
        </authorList>
    </citation>
    <scope>NUCLEOTIDE SEQUENCE [LARGE SCALE GENOMIC DNA]</scope>
    <source>
        <strain evidence="8 9">RB6PN23</strain>
    </source>
</reference>
<keyword evidence="9" id="KW-1185">Reference proteome</keyword>
<evidence type="ECO:0000256" key="3">
    <source>
        <dbReference type="ARBA" id="ARBA00022801"/>
    </source>
</evidence>
<feature type="signal peptide" evidence="6">
    <location>
        <begin position="1"/>
        <end position="19"/>
    </location>
</feature>
<keyword evidence="3" id="KW-0378">Hydrolase</keyword>
<dbReference type="PROSITE" id="PS51935">
    <property type="entry name" value="NLPC_P60"/>
    <property type="match status" value="1"/>
</dbReference>
<accession>A0ABT5ZS50</accession>
<evidence type="ECO:0000259" key="7">
    <source>
        <dbReference type="PROSITE" id="PS51935"/>
    </source>
</evidence>
<comment type="caution">
    <text evidence="8">The sequence shown here is derived from an EMBL/GenBank/DDBJ whole genome shotgun (WGS) entry which is preliminary data.</text>
</comment>
<keyword evidence="4" id="KW-0788">Thiol protease</keyword>
<keyword evidence="2" id="KW-0645">Protease</keyword>
<evidence type="ECO:0000256" key="4">
    <source>
        <dbReference type="ARBA" id="ARBA00022807"/>
    </source>
</evidence>
<evidence type="ECO:0000256" key="5">
    <source>
        <dbReference type="SAM" id="MobiDB-lite"/>
    </source>
</evidence>
<keyword evidence="6" id="KW-0732">Signal</keyword>
<dbReference type="EMBL" id="JARJBC010000014">
    <property type="protein sequence ID" value="MDF3291878.1"/>
    <property type="molecule type" value="Genomic_DNA"/>
</dbReference>
<name>A0ABT5ZS50_9ACTN</name>
<dbReference type="InterPro" id="IPR000064">
    <property type="entry name" value="NLP_P60_dom"/>
</dbReference>
<evidence type="ECO:0000313" key="8">
    <source>
        <dbReference type="EMBL" id="MDF3291878.1"/>
    </source>
</evidence>
<evidence type="ECO:0000256" key="1">
    <source>
        <dbReference type="ARBA" id="ARBA00007074"/>
    </source>
</evidence>
<feature type="chain" id="PRO_5045486340" evidence="6">
    <location>
        <begin position="20"/>
        <end position="383"/>
    </location>
</feature>
<comment type="similarity">
    <text evidence="1">Belongs to the peptidase C40 family.</text>
</comment>
<dbReference type="Pfam" id="PF00877">
    <property type="entry name" value="NLPC_P60"/>
    <property type="match status" value="1"/>
</dbReference>
<protein>
    <submittedName>
        <fullName evidence="8">C40 family peptidase</fullName>
    </submittedName>
</protein>
<gene>
    <name evidence="8" type="ORF">P3G67_22150</name>
</gene>
<dbReference type="RefSeq" id="WP_276095076.1">
    <property type="nucleotide sequence ID" value="NZ_JARJBC010000014.1"/>
</dbReference>
<feature type="domain" description="NlpC/P60" evidence="7">
    <location>
        <begin position="255"/>
        <end position="383"/>
    </location>
</feature>
<dbReference type="Proteomes" id="UP001216579">
    <property type="component" value="Unassembled WGS sequence"/>
</dbReference>
<dbReference type="PANTHER" id="PTHR47359:SF3">
    <property type="entry name" value="NLP_P60 DOMAIN-CONTAINING PROTEIN-RELATED"/>
    <property type="match status" value="1"/>
</dbReference>
<dbReference type="InterPro" id="IPR051794">
    <property type="entry name" value="PG_Endopeptidase_C40"/>
</dbReference>
<dbReference type="Gene3D" id="3.90.1720.10">
    <property type="entry name" value="endopeptidase domain like (from Nostoc punctiforme)"/>
    <property type="match status" value="1"/>
</dbReference>
<dbReference type="SUPFAM" id="SSF54001">
    <property type="entry name" value="Cysteine proteinases"/>
    <property type="match status" value="1"/>
</dbReference>
<dbReference type="PANTHER" id="PTHR47359">
    <property type="entry name" value="PEPTIDOGLYCAN DL-ENDOPEPTIDASE CWLO"/>
    <property type="match status" value="1"/>
</dbReference>
<sequence>MKKVGAAVGLAAAGPLVLAVPLVVALAGKAAASCAGGGPQTVDSAAVAAQVKSILSGGGKSDVSVAGLDDLAEQIPNAKIIEATGTAMHVPARGQVVALATALQESGLKNLTYGDRDSLGLFQQRPSQGWGTPAQIEDPVYASTQFYSHLLNVPGWQSMTVTQAAQKVQGSAFPDAYAKWEPLATALQKAIATELNTPDDGSSGGSGASTDAPSPSGGGQTGGLVGCSTEADGSGFGPIPAGALPAGYQIPATSPVQVRTAIRWALGQLGTPYQWGGHCTDPHGGDPMGRCDCSSLMQMSYKAGGISLGRTTYDQVTEGKGVDVDHLQPGDLLFTESSAAAPGHVGMYIGSGLIINAPHTGDVVRIATLASWKPQILATRRVV</sequence>
<evidence type="ECO:0000256" key="6">
    <source>
        <dbReference type="SAM" id="SignalP"/>
    </source>
</evidence>
<organism evidence="8 9">
    <name type="scientific">Streptomyces silvisoli</name>
    <dbReference type="NCBI Taxonomy" id="3034235"/>
    <lineage>
        <taxon>Bacteria</taxon>
        <taxon>Bacillati</taxon>
        <taxon>Actinomycetota</taxon>
        <taxon>Actinomycetes</taxon>
        <taxon>Kitasatosporales</taxon>
        <taxon>Streptomycetaceae</taxon>
        <taxon>Streptomyces</taxon>
    </lineage>
</organism>
<evidence type="ECO:0000313" key="9">
    <source>
        <dbReference type="Proteomes" id="UP001216579"/>
    </source>
</evidence>
<dbReference type="InterPro" id="IPR038765">
    <property type="entry name" value="Papain-like_cys_pep_sf"/>
</dbReference>
<evidence type="ECO:0000256" key="2">
    <source>
        <dbReference type="ARBA" id="ARBA00022670"/>
    </source>
</evidence>
<feature type="compositionally biased region" description="Gly residues" evidence="5">
    <location>
        <begin position="216"/>
        <end position="225"/>
    </location>
</feature>
<proteinExistence type="inferred from homology"/>
<feature type="region of interest" description="Disordered" evidence="5">
    <location>
        <begin position="195"/>
        <end position="231"/>
    </location>
</feature>